<reference evidence="1" key="1">
    <citation type="journal article" date="2014" name="Nucleic Acids Res.">
        <title>The evolutionary dynamics of variant antigen genes in Babesia reveal a history of genomic innovation underlying host-parasite interaction.</title>
        <authorList>
            <person name="Jackson A.P."/>
            <person name="Otto T.D."/>
            <person name="Darby A."/>
            <person name="Ramaprasad A."/>
            <person name="Xia D."/>
            <person name="Echaide I.E."/>
            <person name="Farber M."/>
            <person name="Gahlot S."/>
            <person name="Gamble J."/>
            <person name="Gupta D."/>
            <person name="Gupta Y."/>
            <person name="Jackson L."/>
            <person name="Malandrin L."/>
            <person name="Malas T.B."/>
            <person name="Moussa E."/>
            <person name="Nair M."/>
            <person name="Reid A.J."/>
            <person name="Sanders M."/>
            <person name="Sharma J."/>
            <person name="Tracey A."/>
            <person name="Quail M.A."/>
            <person name="Weir W."/>
            <person name="Wastling J.M."/>
            <person name="Hall N."/>
            <person name="Willadsen P."/>
            <person name="Lingelbach K."/>
            <person name="Shiels B."/>
            <person name="Tait A."/>
            <person name="Berriman M."/>
            <person name="Allred D.R."/>
            <person name="Pain A."/>
        </authorList>
    </citation>
    <scope>NUCLEOTIDE SEQUENCE</scope>
    <source>
        <strain evidence="1">1802A</strain>
    </source>
</reference>
<organism evidence="1 2">
    <name type="scientific">Babesia divergens</name>
    <dbReference type="NCBI Taxonomy" id="32595"/>
    <lineage>
        <taxon>Eukaryota</taxon>
        <taxon>Sar</taxon>
        <taxon>Alveolata</taxon>
        <taxon>Apicomplexa</taxon>
        <taxon>Aconoidasida</taxon>
        <taxon>Piroplasmida</taxon>
        <taxon>Babesiidae</taxon>
        <taxon>Babesia</taxon>
    </lineage>
</organism>
<gene>
    <name evidence="1" type="ORF">X943_003678</name>
</gene>
<sequence length="115" mass="12671">MATGKAKKIGGGMGCGMGILGTIKVLNGILKGLTGIRSRLPIDPLNKSRREFRLRIQGLSKFPEKTKELKKILRRLKGNVQGKLKKPSQRVKTVVTKDMEDMSKVKPLFARGGEI</sequence>
<comment type="caution">
    <text evidence="1">The sequence shown here is derived from an EMBL/GenBank/DDBJ whole genome shotgun (WGS) entry which is preliminary data.</text>
</comment>
<keyword evidence="2" id="KW-1185">Reference proteome</keyword>
<reference evidence="1" key="2">
    <citation type="submission" date="2021-05" db="EMBL/GenBank/DDBJ databases">
        <authorList>
            <person name="Pain A."/>
        </authorList>
    </citation>
    <scope>NUCLEOTIDE SEQUENCE</scope>
    <source>
        <strain evidence="1">1802A</strain>
    </source>
</reference>
<name>A0AAD9LGG1_BABDI</name>
<dbReference type="Proteomes" id="UP001195914">
    <property type="component" value="Unassembled WGS sequence"/>
</dbReference>
<dbReference type="AlphaFoldDB" id="A0AAD9LGG1"/>
<protein>
    <submittedName>
        <fullName evidence="1">Uncharacterized protein</fullName>
    </submittedName>
</protein>
<evidence type="ECO:0000313" key="1">
    <source>
        <dbReference type="EMBL" id="KAK1934389.1"/>
    </source>
</evidence>
<accession>A0AAD9LGG1</accession>
<dbReference type="EMBL" id="JAHBMH010000063">
    <property type="protein sequence ID" value="KAK1934389.1"/>
    <property type="molecule type" value="Genomic_DNA"/>
</dbReference>
<evidence type="ECO:0000313" key="2">
    <source>
        <dbReference type="Proteomes" id="UP001195914"/>
    </source>
</evidence>
<proteinExistence type="predicted"/>